<dbReference type="GO" id="GO:0098797">
    <property type="term" value="C:plasma membrane protein complex"/>
    <property type="evidence" value="ECO:0007669"/>
    <property type="project" value="TreeGrafter"/>
</dbReference>
<dbReference type="InterPro" id="IPR051447">
    <property type="entry name" value="Lipoprotein-release_system"/>
</dbReference>
<dbReference type="Pfam" id="PF02687">
    <property type="entry name" value="FtsX"/>
    <property type="match status" value="1"/>
</dbReference>
<keyword evidence="3" id="KW-1003">Cell membrane</keyword>
<evidence type="ECO:0000256" key="1">
    <source>
        <dbReference type="ARBA" id="ARBA00004651"/>
    </source>
</evidence>
<dbReference type="EMBL" id="AP027081">
    <property type="protein sequence ID" value="BDU76034.1"/>
    <property type="molecule type" value="Genomic_DNA"/>
</dbReference>
<comment type="similarity">
    <text evidence="2">Belongs to the ABC-4 integral membrane protein family. LolC/E subfamily.</text>
</comment>
<keyword evidence="4 7" id="KW-0812">Transmembrane</keyword>
<accession>A0AA48GTR6</accession>
<dbReference type="PANTHER" id="PTHR30489">
    <property type="entry name" value="LIPOPROTEIN-RELEASING SYSTEM TRANSMEMBRANE PROTEIN LOLE"/>
    <property type="match status" value="1"/>
</dbReference>
<feature type="transmembrane region" description="Helical" evidence="7">
    <location>
        <begin position="376"/>
        <end position="395"/>
    </location>
</feature>
<evidence type="ECO:0000313" key="11">
    <source>
        <dbReference type="Proteomes" id="UP001228113"/>
    </source>
</evidence>
<gene>
    <name evidence="10" type="primary">lolE</name>
    <name evidence="10" type="ORF">METESE_09920</name>
</gene>
<dbReference type="PANTHER" id="PTHR30489:SF0">
    <property type="entry name" value="LIPOPROTEIN-RELEASING SYSTEM TRANSMEMBRANE PROTEIN LOLE"/>
    <property type="match status" value="1"/>
</dbReference>
<dbReference type="GO" id="GO:0044874">
    <property type="term" value="P:lipoprotein localization to outer membrane"/>
    <property type="evidence" value="ECO:0007669"/>
    <property type="project" value="TreeGrafter"/>
</dbReference>
<reference evidence="10" key="1">
    <citation type="journal article" date="2023" name="Int. J. Syst. Evol. Microbiol.">
        <title>Mesoterricola silvestris gen. nov., sp. nov., Mesoterricola sediminis sp. nov., Geothrix oryzae sp. nov., Geothrix edaphica sp. nov., Geothrix rubra sp. nov., and Geothrix limicola sp. nov., six novel members of Acidobacteriota isolated from soils.</title>
        <authorList>
            <person name="Itoh H."/>
            <person name="Sugisawa Y."/>
            <person name="Mise K."/>
            <person name="Xu Z."/>
            <person name="Kuniyasu M."/>
            <person name="Ushijima N."/>
            <person name="Kawano K."/>
            <person name="Kobayashi E."/>
            <person name="Shiratori Y."/>
            <person name="Masuda Y."/>
            <person name="Senoo K."/>
        </authorList>
    </citation>
    <scope>NUCLEOTIDE SEQUENCE</scope>
    <source>
        <strain evidence="10">W786</strain>
    </source>
</reference>
<evidence type="ECO:0000259" key="9">
    <source>
        <dbReference type="Pfam" id="PF12704"/>
    </source>
</evidence>
<feature type="transmembrane region" description="Helical" evidence="7">
    <location>
        <begin position="328"/>
        <end position="356"/>
    </location>
</feature>
<comment type="subcellular location">
    <subcellularLocation>
        <location evidence="1">Cell membrane</location>
        <topology evidence="1">Multi-pass membrane protein</topology>
    </subcellularLocation>
</comment>
<evidence type="ECO:0000256" key="2">
    <source>
        <dbReference type="ARBA" id="ARBA00005236"/>
    </source>
</evidence>
<keyword evidence="6 7" id="KW-0472">Membrane</keyword>
<proteinExistence type="inferred from homology"/>
<feature type="transmembrane region" description="Helical" evidence="7">
    <location>
        <begin position="28"/>
        <end position="50"/>
    </location>
</feature>
<dbReference type="AlphaFoldDB" id="A0AA48GTR6"/>
<evidence type="ECO:0000256" key="7">
    <source>
        <dbReference type="SAM" id="Phobius"/>
    </source>
</evidence>
<dbReference type="Proteomes" id="UP001228113">
    <property type="component" value="Chromosome"/>
</dbReference>
<keyword evidence="5 7" id="KW-1133">Transmembrane helix</keyword>
<dbReference type="InterPro" id="IPR025857">
    <property type="entry name" value="MacB_PCD"/>
</dbReference>
<evidence type="ECO:0000256" key="5">
    <source>
        <dbReference type="ARBA" id="ARBA00022989"/>
    </source>
</evidence>
<evidence type="ECO:0000259" key="8">
    <source>
        <dbReference type="Pfam" id="PF02687"/>
    </source>
</evidence>
<organism evidence="10 11">
    <name type="scientific">Mesoterricola sediminis</name>
    <dbReference type="NCBI Taxonomy" id="2927980"/>
    <lineage>
        <taxon>Bacteria</taxon>
        <taxon>Pseudomonadati</taxon>
        <taxon>Acidobacteriota</taxon>
        <taxon>Holophagae</taxon>
        <taxon>Holophagales</taxon>
        <taxon>Holophagaceae</taxon>
        <taxon>Mesoterricola</taxon>
    </lineage>
</organism>
<feature type="domain" description="ABC3 transporter permease C-terminal" evidence="8">
    <location>
        <begin position="285"/>
        <end position="405"/>
    </location>
</feature>
<feature type="transmembrane region" description="Helical" evidence="7">
    <location>
        <begin position="284"/>
        <end position="307"/>
    </location>
</feature>
<dbReference type="RefSeq" id="WP_243346876.1">
    <property type="nucleotide sequence ID" value="NZ_AP027081.1"/>
</dbReference>
<evidence type="ECO:0000313" key="10">
    <source>
        <dbReference type="EMBL" id="BDU76034.1"/>
    </source>
</evidence>
<sequence length="412" mass="43064">MTPEPPGLPFIWAVALRFLREGRTQTQLILLGIGTGVGVIVFLSALITGLQGSLVEKTLGTQAHIVLRPPEDVARPQLDRAGAAVAGRVQPPEQRLRTILDWPKALAALRATPGVTAASPTVAGSAFAFRGNANRSVALRGVDPETFPAILDLGPRLVEGDGDLGATRALVGTELAHDLGLSAGDRVRIQAPGGQDAVFTVAGVFDVGNKDLNQRWVFVSLRNAQTLLDLAGGVSTLEVKVDRIFEAEALAQRLGAATGLQADSWMKLNAQLLVGLRSQNSSSIMIQVFIIVAVVLGIASVLVVSVVQKSREIGILRAFGTSRRQVMGIFLLQGGLLGLAGAAGGCLLGMVLGLFFQTLATNPDGSPTFPVALDTALFLRTVAIAVGTGLVGAWLPARRAARMDPAAAIRHT</sequence>
<evidence type="ECO:0000256" key="4">
    <source>
        <dbReference type="ARBA" id="ARBA00022692"/>
    </source>
</evidence>
<evidence type="ECO:0000256" key="3">
    <source>
        <dbReference type="ARBA" id="ARBA00022475"/>
    </source>
</evidence>
<dbReference type="InterPro" id="IPR003838">
    <property type="entry name" value="ABC3_permease_C"/>
</dbReference>
<dbReference type="KEGG" id="msea:METESE_09920"/>
<dbReference type="Pfam" id="PF12704">
    <property type="entry name" value="MacB_PCD"/>
    <property type="match status" value="1"/>
</dbReference>
<protein>
    <submittedName>
        <fullName evidence="10">Permease</fullName>
    </submittedName>
</protein>
<name>A0AA48GTR6_9BACT</name>
<keyword evidence="11" id="KW-1185">Reference proteome</keyword>
<feature type="domain" description="MacB-like periplasmic core" evidence="9">
    <location>
        <begin position="28"/>
        <end position="255"/>
    </location>
</feature>
<evidence type="ECO:0000256" key="6">
    <source>
        <dbReference type="ARBA" id="ARBA00023136"/>
    </source>
</evidence>